<evidence type="ECO:0000256" key="1">
    <source>
        <dbReference type="ARBA" id="ARBA00022741"/>
    </source>
</evidence>
<dbReference type="Gene3D" id="3.40.50.300">
    <property type="entry name" value="P-loop containing nucleotide triphosphate hydrolases"/>
    <property type="match status" value="1"/>
</dbReference>
<sequence>MGFPTFIFTFTYQKGAKKTSLMDLLFNKGVVDSYSFHKVSHSFLKMVLMVTGVGVAKLLCHLSAIAKKKRLIPRVEFNKQGGITSVESFGDYVVRQLELSSEIAKAKNVAKVAEAYLKGDKSSTDDSRENACMLVSGVSEEGSEEEKRLYHEVLKELDACMLAYFSFHWKHASGLTEQLVRTGSTLQQKLRRAVNNVTRKERHQRILMSLSTKRKFTTLVEELKRIASSNSLVPDEGHVMVPADSSVRSPVLLLIGGGMGAGKSTVVKEILNSSFWSGVARETVVVEADAFKETDIIYQTLQSMDDVAGTSELVHQFSTDAASSLLVAALNEGRDVIFDGTMSWEPFVVQTIAMVRDIHQRRYRMGPGYREEKDGSIVERYWEPVPDDDNDTQITLNGDVSPKKNGERRPYRIEFVGVTCDAHLAVVRGMRRAILTKRAVPIKGQLRSHKLFAKSLDKYIDLVDHVRIYSTTEMYGPAQMIGYKDGLEKKLLVDLETFPATRQLAELNIDGGSVEELYRQGSSWGKNGVILHNQMWHSKVCGPDREKRQAELRATIAAIKKNRNLIVIIN</sequence>
<accession>A0ABP1BI36</accession>
<dbReference type="Pfam" id="PF06414">
    <property type="entry name" value="Zeta_toxin"/>
    <property type="match status" value="1"/>
</dbReference>
<evidence type="ECO:0000313" key="4">
    <source>
        <dbReference type="EMBL" id="CAK9874915.1"/>
    </source>
</evidence>
<evidence type="ECO:0000313" key="5">
    <source>
        <dbReference type="Proteomes" id="UP001497522"/>
    </source>
</evidence>
<feature type="domain" description="Zeta toxin" evidence="3">
    <location>
        <begin position="248"/>
        <end position="344"/>
    </location>
</feature>
<organism evidence="4 5">
    <name type="scientific">Sphagnum jensenii</name>
    <dbReference type="NCBI Taxonomy" id="128206"/>
    <lineage>
        <taxon>Eukaryota</taxon>
        <taxon>Viridiplantae</taxon>
        <taxon>Streptophyta</taxon>
        <taxon>Embryophyta</taxon>
        <taxon>Bryophyta</taxon>
        <taxon>Sphagnophytina</taxon>
        <taxon>Sphagnopsida</taxon>
        <taxon>Sphagnales</taxon>
        <taxon>Sphagnaceae</taxon>
        <taxon>Sphagnum</taxon>
    </lineage>
</organism>
<keyword evidence="2" id="KW-0067">ATP-binding</keyword>
<dbReference type="PANTHER" id="PTHR31153">
    <property type="entry name" value="CALMODULIN CALCIUM-DEPENDENT NAD KINASE"/>
    <property type="match status" value="1"/>
</dbReference>
<dbReference type="EMBL" id="OZ023705">
    <property type="protein sequence ID" value="CAK9874915.1"/>
    <property type="molecule type" value="Genomic_DNA"/>
</dbReference>
<dbReference type="PANTHER" id="PTHR31153:SF1">
    <property type="entry name" value="CALMODULIN CALCIUM-DEPENDENT NAD KINASE"/>
    <property type="match status" value="1"/>
</dbReference>
<name>A0ABP1BI36_9BRYO</name>
<dbReference type="SUPFAM" id="SSF52540">
    <property type="entry name" value="P-loop containing nucleoside triphosphate hydrolases"/>
    <property type="match status" value="1"/>
</dbReference>
<evidence type="ECO:0000256" key="2">
    <source>
        <dbReference type="ARBA" id="ARBA00022840"/>
    </source>
</evidence>
<keyword evidence="5" id="KW-1185">Reference proteome</keyword>
<evidence type="ECO:0000259" key="3">
    <source>
        <dbReference type="Pfam" id="PF06414"/>
    </source>
</evidence>
<dbReference type="InterPro" id="IPR044802">
    <property type="entry name" value="NADKc-like"/>
</dbReference>
<keyword evidence="1" id="KW-0547">Nucleotide-binding</keyword>
<protein>
    <recommendedName>
        <fullName evidence="3">Zeta toxin domain-containing protein</fullName>
    </recommendedName>
</protein>
<dbReference type="InterPro" id="IPR010488">
    <property type="entry name" value="Zeta_toxin_domain"/>
</dbReference>
<reference evidence="4" key="1">
    <citation type="submission" date="2024-03" db="EMBL/GenBank/DDBJ databases">
        <authorList>
            <consortium name="ELIXIR-Norway"/>
            <consortium name="Elixir Norway"/>
        </authorList>
    </citation>
    <scope>NUCLEOTIDE SEQUENCE</scope>
</reference>
<dbReference type="Proteomes" id="UP001497522">
    <property type="component" value="Chromosome 4"/>
</dbReference>
<proteinExistence type="predicted"/>
<dbReference type="InterPro" id="IPR027417">
    <property type="entry name" value="P-loop_NTPase"/>
</dbReference>
<gene>
    <name evidence="4" type="ORF">CSSPJE1EN2_LOCUS17164</name>
</gene>